<gene>
    <name evidence="2" type="ORF">BDQ12DRAFT_351912</name>
</gene>
<keyword evidence="1" id="KW-0812">Transmembrane</keyword>
<feature type="transmembrane region" description="Helical" evidence="1">
    <location>
        <begin position="184"/>
        <end position="204"/>
    </location>
</feature>
<keyword evidence="1" id="KW-0472">Membrane</keyword>
<protein>
    <submittedName>
        <fullName evidence="2">Uncharacterized protein</fullName>
    </submittedName>
</protein>
<keyword evidence="3" id="KW-1185">Reference proteome</keyword>
<dbReference type="OrthoDB" id="2332199at2759"/>
<sequence length="451" mass="50594">MKLLSPILISRSGLPSKLAFEVSYIDYQRQQLDLRYKQNPSQLLDEGYFDHPLCKIVAKMRTRPTNPITARRFVVTSFFALFSCVLSGSSQVRVLFTEHNYPWAPYFPNKIFVWIFAAFQIMLQAIWLGTMFRIDPTGDSTSPRVRRRRGESISPIEEQGLMDDPELELGDMREELLEPEPSQFAYVPYYIVANIWMGAWSVTWLSGRHIIAQFFLSLNAATHIFGLFWVLYAKRKHSLCRENFLTHLVAKTSCGLAVLYMWKNWGSIDDITPPSTPETVQTGVIFVLLTICSGPDPTLGIALLYDLLALMIGQPEYAKHQSAKWHRAFIYIFICVALAMVGDLIWCAGWVRGEMQRGISMLRRGGPVLSSGSGSAISSALTEVPIHGHAMRPSSDVEPEEVSMLPLSLKGDATRMGHGYEIDRGRSAGAVSGSDNDVIGFAGRLGQAEEW</sequence>
<feature type="transmembrane region" description="Helical" evidence="1">
    <location>
        <begin position="73"/>
        <end position="91"/>
    </location>
</feature>
<evidence type="ECO:0000313" key="2">
    <source>
        <dbReference type="EMBL" id="TFK42058.1"/>
    </source>
</evidence>
<organism evidence="2 3">
    <name type="scientific">Crucibulum laeve</name>
    <dbReference type="NCBI Taxonomy" id="68775"/>
    <lineage>
        <taxon>Eukaryota</taxon>
        <taxon>Fungi</taxon>
        <taxon>Dikarya</taxon>
        <taxon>Basidiomycota</taxon>
        <taxon>Agaricomycotina</taxon>
        <taxon>Agaricomycetes</taxon>
        <taxon>Agaricomycetidae</taxon>
        <taxon>Agaricales</taxon>
        <taxon>Agaricineae</taxon>
        <taxon>Nidulariaceae</taxon>
        <taxon>Crucibulum</taxon>
    </lineage>
</organism>
<dbReference type="AlphaFoldDB" id="A0A5C3MDY3"/>
<feature type="transmembrane region" description="Helical" evidence="1">
    <location>
        <begin position="282"/>
        <end position="308"/>
    </location>
</feature>
<evidence type="ECO:0000313" key="3">
    <source>
        <dbReference type="Proteomes" id="UP000308652"/>
    </source>
</evidence>
<dbReference type="EMBL" id="ML213593">
    <property type="protein sequence ID" value="TFK42058.1"/>
    <property type="molecule type" value="Genomic_DNA"/>
</dbReference>
<feature type="transmembrane region" description="Helical" evidence="1">
    <location>
        <begin position="210"/>
        <end position="232"/>
    </location>
</feature>
<feature type="transmembrane region" description="Helical" evidence="1">
    <location>
        <begin position="329"/>
        <end position="351"/>
    </location>
</feature>
<dbReference type="Proteomes" id="UP000308652">
    <property type="component" value="Unassembled WGS sequence"/>
</dbReference>
<accession>A0A5C3MDY3</accession>
<feature type="transmembrane region" description="Helical" evidence="1">
    <location>
        <begin position="111"/>
        <end position="134"/>
    </location>
</feature>
<reference evidence="2 3" key="1">
    <citation type="journal article" date="2019" name="Nat. Ecol. Evol.">
        <title>Megaphylogeny resolves global patterns of mushroom evolution.</title>
        <authorList>
            <person name="Varga T."/>
            <person name="Krizsan K."/>
            <person name="Foldi C."/>
            <person name="Dima B."/>
            <person name="Sanchez-Garcia M."/>
            <person name="Sanchez-Ramirez S."/>
            <person name="Szollosi G.J."/>
            <person name="Szarkandi J.G."/>
            <person name="Papp V."/>
            <person name="Albert L."/>
            <person name="Andreopoulos W."/>
            <person name="Angelini C."/>
            <person name="Antonin V."/>
            <person name="Barry K.W."/>
            <person name="Bougher N.L."/>
            <person name="Buchanan P."/>
            <person name="Buyck B."/>
            <person name="Bense V."/>
            <person name="Catcheside P."/>
            <person name="Chovatia M."/>
            <person name="Cooper J."/>
            <person name="Damon W."/>
            <person name="Desjardin D."/>
            <person name="Finy P."/>
            <person name="Geml J."/>
            <person name="Haridas S."/>
            <person name="Hughes K."/>
            <person name="Justo A."/>
            <person name="Karasinski D."/>
            <person name="Kautmanova I."/>
            <person name="Kiss B."/>
            <person name="Kocsube S."/>
            <person name="Kotiranta H."/>
            <person name="LaButti K.M."/>
            <person name="Lechner B.E."/>
            <person name="Liimatainen K."/>
            <person name="Lipzen A."/>
            <person name="Lukacs Z."/>
            <person name="Mihaltcheva S."/>
            <person name="Morgado L.N."/>
            <person name="Niskanen T."/>
            <person name="Noordeloos M.E."/>
            <person name="Ohm R.A."/>
            <person name="Ortiz-Santana B."/>
            <person name="Ovrebo C."/>
            <person name="Racz N."/>
            <person name="Riley R."/>
            <person name="Savchenko A."/>
            <person name="Shiryaev A."/>
            <person name="Soop K."/>
            <person name="Spirin V."/>
            <person name="Szebenyi C."/>
            <person name="Tomsovsky M."/>
            <person name="Tulloss R.E."/>
            <person name="Uehling J."/>
            <person name="Grigoriev I.V."/>
            <person name="Vagvolgyi C."/>
            <person name="Papp T."/>
            <person name="Martin F.M."/>
            <person name="Miettinen O."/>
            <person name="Hibbett D.S."/>
            <person name="Nagy L.G."/>
        </authorList>
    </citation>
    <scope>NUCLEOTIDE SEQUENCE [LARGE SCALE GENOMIC DNA]</scope>
    <source>
        <strain evidence="2 3">CBS 166.37</strain>
    </source>
</reference>
<keyword evidence="1" id="KW-1133">Transmembrane helix</keyword>
<feature type="transmembrane region" description="Helical" evidence="1">
    <location>
        <begin position="244"/>
        <end position="262"/>
    </location>
</feature>
<name>A0A5C3MDY3_9AGAR</name>
<proteinExistence type="predicted"/>
<evidence type="ECO:0000256" key="1">
    <source>
        <dbReference type="SAM" id="Phobius"/>
    </source>
</evidence>